<dbReference type="Gene3D" id="3.30.2400.10">
    <property type="entry name" value="Major capsid protein gp5"/>
    <property type="match status" value="1"/>
</dbReference>
<dbReference type="InterPro" id="IPR054612">
    <property type="entry name" value="Phage_capsid-like_C"/>
</dbReference>
<gene>
    <name evidence="3" type="ORF">LLY24_08630</name>
</gene>
<keyword evidence="4" id="KW-1185">Reference proteome</keyword>
<protein>
    <submittedName>
        <fullName evidence="3">Phage major capsid protein</fullName>
    </submittedName>
</protein>
<accession>A0ABT2EDF1</accession>
<dbReference type="EMBL" id="JAJISC010000003">
    <property type="protein sequence ID" value="MCS2609378.1"/>
    <property type="molecule type" value="Genomic_DNA"/>
</dbReference>
<evidence type="ECO:0000313" key="4">
    <source>
        <dbReference type="Proteomes" id="UP001165542"/>
    </source>
</evidence>
<evidence type="ECO:0000259" key="2">
    <source>
        <dbReference type="Pfam" id="PF05065"/>
    </source>
</evidence>
<comment type="subcellular location">
    <subcellularLocation>
        <location evidence="1">Virion</location>
    </subcellularLocation>
</comment>
<sequence length="404" mass="43396">MKLSALREQRSEKVATMKALIDEAANDGRDLTAEETQRFDALKGEERTLASQIDRAEYLAEAERRSAATPVAGDAGADFDKLARRVSVLKVMRAQMEGRSLDGVEREYAQEAERRSGRRAQGAFIPMQALEQRAIDTGAAPEIVPTQHRPQDYIGPLRNRLLARRLGVRVLSGLSGNVSIPKYGSGLSLGWVGEGEAVPEGTMGFDSVTLTPKHTGGKTEMSRQLIQQSSPDIEQLVRADLTALVAQQIDAALIHGAGGKEPTGVLNTAGIQEAAMPDNWAGVLALSELLELANLEAVNWLSAPGIKTSLASIEKVPGSGSGFLLQNGVMDDKPFNVTNQMPTDTLLLGDWSQVMLGIWSEIDILVNPYAEPAYSRGGVQVRAMATADVALRHPQGFVVARPAP</sequence>
<name>A0ABT2EDF1_9GAMM</name>
<evidence type="ECO:0000313" key="3">
    <source>
        <dbReference type="EMBL" id="MCS2609378.1"/>
    </source>
</evidence>
<feature type="domain" description="Phage capsid-like C-terminal" evidence="2">
    <location>
        <begin position="148"/>
        <end position="400"/>
    </location>
</feature>
<dbReference type="InterPro" id="IPR024455">
    <property type="entry name" value="Phage_capsid"/>
</dbReference>
<dbReference type="NCBIfam" id="TIGR01554">
    <property type="entry name" value="major_cap_HK97"/>
    <property type="match status" value="1"/>
</dbReference>
<organism evidence="3 4">
    <name type="scientific">Halomonas dongshanensis</name>
    <dbReference type="NCBI Taxonomy" id="2890835"/>
    <lineage>
        <taxon>Bacteria</taxon>
        <taxon>Pseudomonadati</taxon>
        <taxon>Pseudomonadota</taxon>
        <taxon>Gammaproteobacteria</taxon>
        <taxon>Oceanospirillales</taxon>
        <taxon>Halomonadaceae</taxon>
        <taxon>Halomonas</taxon>
    </lineage>
</organism>
<reference evidence="3" key="1">
    <citation type="submission" date="2021-11" db="EMBL/GenBank/DDBJ databases">
        <title>Halomonas sp., isolated from a coastal aquaculture zone in Dongshan Bay.</title>
        <authorList>
            <person name="Lin W."/>
        </authorList>
    </citation>
    <scope>NUCLEOTIDE SEQUENCE</scope>
    <source>
        <strain evidence="3">Yzlin-01</strain>
    </source>
</reference>
<dbReference type="Pfam" id="PF05065">
    <property type="entry name" value="Phage_capsid"/>
    <property type="match status" value="1"/>
</dbReference>
<comment type="caution">
    <text evidence="3">The sequence shown here is derived from an EMBL/GenBank/DDBJ whole genome shotgun (WGS) entry which is preliminary data.</text>
</comment>
<dbReference type="RefSeq" id="WP_259035880.1">
    <property type="nucleotide sequence ID" value="NZ_JAJISC010000003.1"/>
</dbReference>
<proteinExistence type="predicted"/>
<evidence type="ECO:0000256" key="1">
    <source>
        <dbReference type="ARBA" id="ARBA00004328"/>
    </source>
</evidence>
<dbReference type="Proteomes" id="UP001165542">
    <property type="component" value="Unassembled WGS sequence"/>
</dbReference>
<dbReference type="SUPFAM" id="SSF56563">
    <property type="entry name" value="Major capsid protein gp5"/>
    <property type="match status" value="1"/>
</dbReference>